<keyword evidence="3" id="KW-1185">Reference proteome</keyword>
<dbReference type="CDD" id="cd01650">
    <property type="entry name" value="RT_nLTR_like"/>
    <property type="match status" value="1"/>
</dbReference>
<evidence type="ECO:0000313" key="3">
    <source>
        <dbReference type="Proteomes" id="UP000838756"/>
    </source>
</evidence>
<dbReference type="PANTHER" id="PTHR19446">
    <property type="entry name" value="REVERSE TRANSCRIPTASES"/>
    <property type="match status" value="1"/>
</dbReference>
<dbReference type="OrthoDB" id="445826at2759"/>
<dbReference type="InterPro" id="IPR043502">
    <property type="entry name" value="DNA/RNA_pol_sf"/>
</dbReference>
<dbReference type="Pfam" id="PF00078">
    <property type="entry name" value="RVT_1"/>
    <property type="match status" value="1"/>
</dbReference>
<dbReference type="GO" id="GO:0071897">
    <property type="term" value="P:DNA biosynthetic process"/>
    <property type="evidence" value="ECO:0007669"/>
    <property type="project" value="UniProtKB-ARBA"/>
</dbReference>
<dbReference type="PROSITE" id="PS50878">
    <property type="entry name" value="RT_POL"/>
    <property type="match status" value="1"/>
</dbReference>
<gene>
    <name evidence="2" type="primary">jg23386</name>
    <name evidence="2" type="ORF">PAEG_LOCUS14258</name>
</gene>
<dbReference type="EMBL" id="CAKXAJ010025240">
    <property type="protein sequence ID" value="CAH2236938.1"/>
    <property type="molecule type" value="Genomic_DNA"/>
</dbReference>
<protein>
    <submittedName>
        <fullName evidence="2">Jg23386 protein</fullName>
    </submittedName>
</protein>
<dbReference type="SUPFAM" id="SSF56672">
    <property type="entry name" value="DNA/RNA polymerases"/>
    <property type="match status" value="1"/>
</dbReference>
<name>A0A8S4RLD7_9NEOP</name>
<comment type="caution">
    <text evidence="2">The sequence shown here is derived from an EMBL/GenBank/DDBJ whole genome shotgun (WGS) entry which is preliminary data.</text>
</comment>
<dbReference type="InterPro" id="IPR000477">
    <property type="entry name" value="RT_dom"/>
</dbReference>
<dbReference type="Proteomes" id="UP000838756">
    <property type="component" value="Unassembled WGS sequence"/>
</dbReference>
<sequence length="288" mass="32454">MDDEDGSRLNFAYYPLHYPLNSFVLLNTDIFEVTSIINSLKNTNSIGFDGISIKILKQNKETIASLLVHICNLSFNSGTFPNIFKKSIVTPVYKQGDKNIISNYRPISILPAMSKILERIINKQLVKYLESNNLLANNQYGFRKQRSATDAVFDLVDGVVRHIDDGEKCLAIFLDLAKAFDTVSIPILIQKLEQLGIRGLQLQLLKSYLSNRHQSVKIGNVISRALPINHGVPQGSILAPTLFLIYINELCKLNIANGKIMSFADDTVLMIWGRSWEVVFYSSSKRIQ</sequence>
<reference evidence="2" key="1">
    <citation type="submission" date="2022-03" db="EMBL/GenBank/DDBJ databases">
        <authorList>
            <person name="Lindestad O."/>
        </authorList>
    </citation>
    <scope>NUCLEOTIDE SEQUENCE</scope>
</reference>
<proteinExistence type="predicted"/>
<accession>A0A8S4RLD7</accession>
<evidence type="ECO:0000313" key="2">
    <source>
        <dbReference type="EMBL" id="CAH2236938.1"/>
    </source>
</evidence>
<organism evidence="2 3">
    <name type="scientific">Pararge aegeria aegeria</name>
    <dbReference type="NCBI Taxonomy" id="348720"/>
    <lineage>
        <taxon>Eukaryota</taxon>
        <taxon>Metazoa</taxon>
        <taxon>Ecdysozoa</taxon>
        <taxon>Arthropoda</taxon>
        <taxon>Hexapoda</taxon>
        <taxon>Insecta</taxon>
        <taxon>Pterygota</taxon>
        <taxon>Neoptera</taxon>
        <taxon>Endopterygota</taxon>
        <taxon>Lepidoptera</taxon>
        <taxon>Glossata</taxon>
        <taxon>Ditrysia</taxon>
        <taxon>Papilionoidea</taxon>
        <taxon>Nymphalidae</taxon>
        <taxon>Satyrinae</taxon>
        <taxon>Satyrini</taxon>
        <taxon>Parargina</taxon>
        <taxon>Pararge</taxon>
    </lineage>
</organism>
<dbReference type="AlphaFoldDB" id="A0A8S4RLD7"/>
<evidence type="ECO:0000259" key="1">
    <source>
        <dbReference type="PROSITE" id="PS50878"/>
    </source>
</evidence>
<feature type="domain" description="Reverse transcriptase" evidence="1">
    <location>
        <begin position="73"/>
        <end position="288"/>
    </location>
</feature>